<evidence type="ECO:0000313" key="2">
    <source>
        <dbReference type="EMBL" id="KAF7632989.1"/>
    </source>
</evidence>
<evidence type="ECO:0000256" key="1">
    <source>
        <dbReference type="SAM" id="Phobius"/>
    </source>
</evidence>
<keyword evidence="3" id="KW-1185">Reference proteome</keyword>
<keyword evidence="1" id="KW-0812">Transmembrane</keyword>
<feature type="transmembrane region" description="Helical" evidence="1">
    <location>
        <begin position="84"/>
        <end position="102"/>
    </location>
</feature>
<sequence length="136" mass="15809">MFTPSNLSWVVQENCSCPEQTYCIRPSIYTKPIICLHKTIGINNFINYLKSSINTTITTPLTTTTRISTTINENTTTQNEHHYYIIYILLFIILMFHTVYWGKKILNKVKHHRKNASATPTTISYQQVQHLQSVPF</sequence>
<dbReference type="AlphaFoldDB" id="A0A8S9ZI35"/>
<dbReference type="OrthoDB" id="10601188at2759"/>
<comment type="caution">
    <text evidence="2">The sequence shown here is derived from an EMBL/GenBank/DDBJ whole genome shotgun (WGS) entry which is preliminary data.</text>
</comment>
<reference evidence="2" key="1">
    <citation type="journal article" date="2020" name="Ecol. Evol.">
        <title>Genome structure and content of the rice root-knot nematode (Meloidogyne graminicola).</title>
        <authorList>
            <person name="Phan N.T."/>
            <person name="Danchin E.G.J."/>
            <person name="Klopp C."/>
            <person name="Perfus-Barbeoch L."/>
            <person name="Kozlowski D.K."/>
            <person name="Koutsovoulos G.D."/>
            <person name="Lopez-Roques C."/>
            <person name="Bouchez O."/>
            <person name="Zahm M."/>
            <person name="Besnard G."/>
            <person name="Bellafiore S."/>
        </authorList>
    </citation>
    <scope>NUCLEOTIDE SEQUENCE</scope>
    <source>
        <strain evidence="2">VN-18</strain>
    </source>
</reference>
<accession>A0A8S9ZI35</accession>
<protein>
    <submittedName>
        <fullName evidence="2">Uncharacterized protein</fullName>
    </submittedName>
</protein>
<dbReference type="EMBL" id="JABEBT010000087">
    <property type="protein sequence ID" value="KAF7632989.1"/>
    <property type="molecule type" value="Genomic_DNA"/>
</dbReference>
<proteinExistence type="predicted"/>
<keyword evidence="1" id="KW-1133">Transmembrane helix</keyword>
<gene>
    <name evidence="2" type="ORF">Mgra_00007571</name>
</gene>
<name>A0A8S9ZI35_9BILA</name>
<keyword evidence="1" id="KW-0472">Membrane</keyword>
<organism evidence="2 3">
    <name type="scientific">Meloidogyne graminicola</name>
    <dbReference type="NCBI Taxonomy" id="189291"/>
    <lineage>
        <taxon>Eukaryota</taxon>
        <taxon>Metazoa</taxon>
        <taxon>Ecdysozoa</taxon>
        <taxon>Nematoda</taxon>
        <taxon>Chromadorea</taxon>
        <taxon>Rhabditida</taxon>
        <taxon>Tylenchina</taxon>
        <taxon>Tylenchomorpha</taxon>
        <taxon>Tylenchoidea</taxon>
        <taxon>Meloidogynidae</taxon>
        <taxon>Meloidogyninae</taxon>
        <taxon>Meloidogyne</taxon>
    </lineage>
</organism>
<dbReference type="Proteomes" id="UP000605970">
    <property type="component" value="Unassembled WGS sequence"/>
</dbReference>
<evidence type="ECO:0000313" key="3">
    <source>
        <dbReference type="Proteomes" id="UP000605970"/>
    </source>
</evidence>